<keyword evidence="2" id="KW-1185">Reference proteome</keyword>
<protein>
    <submittedName>
        <fullName evidence="3">Palmitoyltransferase</fullName>
    </submittedName>
</protein>
<evidence type="ECO:0000256" key="1">
    <source>
        <dbReference type="SAM" id="Coils"/>
    </source>
</evidence>
<reference evidence="3" key="1">
    <citation type="submission" date="2024-02" db="UniProtKB">
        <authorList>
            <consortium name="WormBaseParasite"/>
        </authorList>
    </citation>
    <scope>IDENTIFICATION</scope>
</reference>
<dbReference type="AlphaFoldDB" id="A0AAF5D380"/>
<evidence type="ECO:0000313" key="3">
    <source>
        <dbReference type="WBParaSite" id="TCONS_00005655.p1"/>
    </source>
</evidence>
<organism evidence="2 3">
    <name type="scientific">Strongyloides stercoralis</name>
    <name type="common">Threadworm</name>
    <dbReference type="NCBI Taxonomy" id="6248"/>
    <lineage>
        <taxon>Eukaryota</taxon>
        <taxon>Metazoa</taxon>
        <taxon>Ecdysozoa</taxon>
        <taxon>Nematoda</taxon>
        <taxon>Chromadorea</taxon>
        <taxon>Rhabditida</taxon>
        <taxon>Tylenchina</taxon>
        <taxon>Panagrolaimomorpha</taxon>
        <taxon>Strongyloidoidea</taxon>
        <taxon>Strongyloididae</taxon>
        <taxon>Strongyloides</taxon>
    </lineage>
</organism>
<accession>A0AAF5D380</accession>
<sequence length="203" mass="22996">MTSCQFDGSFFERNYLYIICKLITTFQRWLKVKNEKTLLTKAKCCAKKMATTTGDTIINGGSLLKDEIASATNTKNDMNVLSLGTSLVASPNASDASLIIKTGNINLDKNTKELFEQKLICQKSDINFEIQDQKRNKEIDENLKKRLNEAVEIVSQLENVTDWNFNLKKTPSSPSSKYKDIQSEVDYIEKRTTVAKNFLESSK</sequence>
<keyword evidence="1" id="KW-0175">Coiled coil</keyword>
<name>A0AAF5D380_STRER</name>
<dbReference type="WBParaSite" id="TCONS_00005655.p1">
    <property type="protein sequence ID" value="TCONS_00005655.p1"/>
    <property type="gene ID" value="XLOC_003910"/>
</dbReference>
<proteinExistence type="predicted"/>
<dbReference type="Proteomes" id="UP000035681">
    <property type="component" value="Unplaced"/>
</dbReference>
<feature type="coiled-coil region" evidence="1">
    <location>
        <begin position="130"/>
        <end position="160"/>
    </location>
</feature>
<evidence type="ECO:0000313" key="2">
    <source>
        <dbReference type="Proteomes" id="UP000035681"/>
    </source>
</evidence>